<name>A0A101NTA6_9ACTN</name>
<feature type="signal peptide" evidence="2">
    <location>
        <begin position="1"/>
        <end position="28"/>
    </location>
</feature>
<accession>A0A101NTA6</accession>
<feature type="region of interest" description="Disordered" evidence="1">
    <location>
        <begin position="35"/>
        <end position="71"/>
    </location>
</feature>
<comment type="caution">
    <text evidence="3">The sequence shown here is derived from an EMBL/GenBank/DDBJ whole genome shotgun (WGS) entry which is preliminary data.</text>
</comment>
<protein>
    <submittedName>
        <fullName evidence="3">Uncharacterized protein</fullName>
    </submittedName>
</protein>
<gene>
    <name evidence="3" type="ORF">AQI88_01050</name>
</gene>
<dbReference type="AlphaFoldDB" id="A0A101NTA6"/>
<evidence type="ECO:0000256" key="2">
    <source>
        <dbReference type="SAM" id="SignalP"/>
    </source>
</evidence>
<evidence type="ECO:0000313" key="3">
    <source>
        <dbReference type="EMBL" id="KUM98866.1"/>
    </source>
</evidence>
<dbReference type="RefSeq" id="WP_066990203.1">
    <property type="nucleotide sequence ID" value="NZ_BNDU01000004.1"/>
</dbReference>
<keyword evidence="4" id="KW-1185">Reference proteome</keyword>
<organism evidence="3 4">
    <name type="scientific">Streptomyces cellostaticus</name>
    <dbReference type="NCBI Taxonomy" id="67285"/>
    <lineage>
        <taxon>Bacteria</taxon>
        <taxon>Bacillati</taxon>
        <taxon>Actinomycetota</taxon>
        <taxon>Actinomycetes</taxon>
        <taxon>Kitasatosporales</taxon>
        <taxon>Streptomycetaceae</taxon>
        <taxon>Streptomyces</taxon>
    </lineage>
</organism>
<evidence type="ECO:0000256" key="1">
    <source>
        <dbReference type="SAM" id="MobiDB-lite"/>
    </source>
</evidence>
<proteinExistence type="predicted"/>
<dbReference type="Proteomes" id="UP000054241">
    <property type="component" value="Unassembled WGS sequence"/>
</dbReference>
<feature type="chain" id="PRO_5007101915" evidence="2">
    <location>
        <begin position="29"/>
        <end position="71"/>
    </location>
</feature>
<feature type="compositionally biased region" description="Basic residues" evidence="1">
    <location>
        <begin position="40"/>
        <end position="54"/>
    </location>
</feature>
<keyword evidence="2" id="KW-0732">Signal</keyword>
<evidence type="ECO:0000313" key="4">
    <source>
        <dbReference type="Proteomes" id="UP000054241"/>
    </source>
</evidence>
<dbReference type="EMBL" id="LMWL01000002">
    <property type="protein sequence ID" value="KUM98866.1"/>
    <property type="molecule type" value="Genomic_DNA"/>
</dbReference>
<sequence>MARALSAAVSLATLSLATGLLTAAPAEAATGKCLDAAGGRFRRPRPPVHRRPRRQPQSASDYPRVFAAHTG</sequence>
<reference evidence="3 4" key="1">
    <citation type="submission" date="2015-10" db="EMBL/GenBank/DDBJ databases">
        <title>Draft genome sequence of Streptomyces cellostaticus DSM 40189, type strain for the species Streptomyces cellostaticus.</title>
        <authorList>
            <person name="Ruckert C."/>
            <person name="Winkler A."/>
            <person name="Kalinowski J."/>
            <person name="Kampfer P."/>
            <person name="Glaeser S."/>
        </authorList>
    </citation>
    <scope>NUCLEOTIDE SEQUENCE [LARGE SCALE GENOMIC DNA]</scope>
    <source>
        <strain evidence="3 4">DSM 40189</strain>
    </source>
</reference>
<dbReference type="STRING" id="67285.AQI88_01050"/>